<feature type="chain" id="PRO_5042482156" description="DUF3298 domain-containing protein" evidence="2">
    <location>
        <begin position="28"/>
        <end position="323"/>
    </location>
</feature>
<evidence type="ECO:0008006" key="7">
    <source>
        <dbReference type="Google" id="ProtNLM"/>
    </source>
</evidence>
<dbReference type="RefSeq" id="WP_342835856.1">
    <property type="nucleotide sequence ID" value="NZ_CP046146.1"/>
</dbReference>
<dbReference type="EMBL" id="CP046147">
    <property type="protein sequence ID" value="WFG40643.1"/>
    <property type="molecule type" value="Genomic_DNA"/>
</dbReference>
<sequence>MRKFFAQLLFATSVVLLIAACSSQATSERGTTTSNDIIRQPHIVAALSDEMTLAECELQFTDVPSPVSWAKTPEEEASLYEWTLGSAYKAMPLLDPNTATLEQILDRSRVAMGDIVTYKSCSKSLDRDSPGAEFSTNFYDFTAFHSYDHYRSVMKNSVDSSAQFWESLKLGSTDFRRDTDHSWEESQPSPAAGMQPTPPSEGLAWILYEHDLELISNNETADNGEKVYRLAFTKMLPGFINEDEVQTARTTSVLISHETFRMVSYIQEDYPGFEWPTDWSKKVAYVDWWLSDVYTMHYFDYNVPVVLESPEDYVPYEETVMTR</sequence>
<accession>A0AAJ6CTS7</accession>
<reference evidence="4" key="2">
    <citation type="journal article" date="2023" name="Nat. Commun.">
        <title>Cultivation of marine bacteria of the SAR202 clade.</title>
        <authorList>
            <person name="Lim Y."/>
            <person name="Seo J.H."/>
            <person name="Giovannoni S.J."/>
            <person name="Kang I."/>
            <person name="Cho J.C."/>
        </authorList>
    </citation>
    <scope>NUCLEOTIDE SEQUENCE</scope>
    <source>
        <strain evidence="4">JH1073</strain>
    </source>
</reference>
<evidence type="ECO:0000313" key="5">
    <source>
        <dbReference type="Proteomes" id="UP001219901"/>
    </source>
</evidence>
<evidence type="ECO:0000256" key="2">
    <source>
        <dbReference type="SAM" id="SignalP"/>
    </source>
</evidence>
<dbReference type="Proteomes" id="UP001321249">
    <property type="component" value="Unassembled WGS sequence"/>
</dbReference>
<evidence type="ECO:0000313" key="6">
    <source>
        <dbReference type="Proteomes" id="UP001321249"/>
    </source>
</evidence>
<feature type="signal peptide" evidence="2">
    <location>
        <begin position="1"/>
        <end position="27"/>
    </location>
</feature>
<dbReference type="EMBL" id="WMBE01000002">
    <property type="protein sequence ID" value="MDG0866553.1"/>
    <property type="molecule type" value="Genomic_DNA"/>
</dbReference>
<evidence type="ECO:0000313" key="3">
    <source>
        <dbReference type="EMBL" id="MDG0866553.1"/>
    </source>
</evidence>
<protein>
    <recommendedName>
        <fullName evidence="7">DUF3298 domain-containing protein</fullName>
    </recommendedName>
</protein>
<evidence type="ECO:0000256" key="1">
    <source>
        <dbReference type="SAM" id="MobiDB-lite"/>
    </source>
</evidence>
<reference evidence="5" key="3">
    <citation type="submission" date="2023-06" db="EMBL/GenBank/DDBJ databases">
        <title>Pangenomics reveal diversification of enzyme families and niche specialization in globally abundant SAR202 bacteria.</title>
        <authorList>
            <person name="Saw J.H.W."/>
        </authorList>
    </citation>
    <scope>NUCLEOTIDE SEQUENCE [LARGE SCALE GENOMIC DNA]</scope>
    <source>
        <strain evidence="5">JH1073</strain>
    </source>
</reference>
<name>A0AAJ6CTS7_9CHLR</name>
<dbReference type="PROSITE" id="PS51257">
    <property type="entry name" value="PROKAR_LIPOPROTEIN"/>
    <property type="match status" value="1"/>
</dbReference>
<evidence type="ECO:0000313" key="4">
    <source>
        <dbReference type="EMBL" id="WFG40643.1"/>
    </source>
</evidence>
<gene>
    <name evidence="3" type="ORF">GKO46_05625</name>
    <name evidence="4" type="ORF">GKO48_13870</name>
</gene>
<reference evidence="5 6" key="1">
    <citation type="submission" date="2019-11" db="EMBL/GenBank/DDBJ databases">
        <authorList>
            <person name="Cho J.-C."/>
        </authorList>
    </citation>
    <scope>NUCLEOTIDE SEQUENCE [LARGE SCALE GENOMIC DNA]</scope>
    <source>
        <strain evidence="4 5">JH1073</strain>
        <strain evidence="3 6">JH702</strain>
    </source>
</reference>
<dbReference type="Proteomes" id="UP001219901">
    <property type="component" value="Chromosome"/>
</dbReference>
<feature type="region of interest" description="Disordered" evidence="1">
    <location>
        <begin position="177"/>
        <end position="198"/>
    </location>
</feature>
<keyword evidence="2" id="KW-0732">Signal</keyword>
<proteinExistence type="predicted"/>
<keyword evidence="5" id="KW-1185">Reference proteome</keyword>
<organism evidence="4 5">
    <name type="scientific">Candidatus Lucifugimonas marina</name>
    <dbReference type="NCBI Taxonomy" id="3038979"/>
    <lineage>
        <taxon>Bacteria</taxon>
        <taxon>Bacillati</taxon>
        <taxon>Chloroflexota</taxon>
        <taxon>Dehalococcoidia</taxon>
        <taxon>SAR202 cluster</taxon>
        <taxon>Candidatus Lucifugimonadales</taxon>
        <taxon>Candidatus Lucifugimonadaceae</taxon>
        <taxon>Candidatus Lucifugimonas</taxon>
    </lineage>
</organism>
<dbReference type="AlphaFoldDB" id="A0AAJ6CTS7"/>